<dbReference type="AlphaFoldDB" id="A0A398CCF2"/>
<evidence type="ECO:0000313" key="3">
    <source>
        <dbReference type="Proteomes" id="UP000266302"/>
    </source>
</evidence>
<dbReference type="OrthoDB" id="6380574at2"/>
<accession>A0A398CCF2</accession>
<comment type="caution">
    <text evidence="2">The sequence shown here is derived from an EMBL/GenBank/DDBJ whole genome shotgun (WGS) entry which is preliminary data.</text>
</comment>
<name>A0A398CCF2_9BURK</name>
<dbReference type="EMBL" id="QXJC01000008">
    <property type="protein sequence ID" value="RID97256.1"/>
    <property type="molecule type" value="Genomic_DNA"/>
</dbReference>
<gene>
    <name evidence="2" type="ORF">D3F03_14825</name>
</gene>
<dbReference type="Proteomes" id="UP000266302">
    <property type="component" value="Unassembled WGS sequence"/>
</dbReference>
<dbReference type="InterPro" id="IPR013225">
    <property type="entry name" value="PaaX_C"/>
</dbReference>
<proteinExistence type="predicted"/>
<protein>
    <submittedName>
        <fullName evidence="2">PaaX family transcriptional regulator</fullName>
    </submittedName>
</protein>
<keyword evidence="3" id="KW-1185">Reference proteome</keyword>
<dbReference type="GO" id="GO:0006351">
    <property type="term" value="P:DNA-templated transcription"/>
    <property type="evidence" value="ECO:0007669"/>
    <property type="project" value="TreeGrafter"/>
</dbReference>
<dbReference type="Gene3D" id="3.30.70.2650">
    <property type="match status" value="1"/>
</dbReference>
<evidence type="ECO:0000259" key="1">
    <source>
        <dbReference type="Pfam" id="PF08223"/>
    </source>
</evidence>
<feature type="domain" description="Transcriptional repressor PaaX-like C-terminal" evidence="1">
    <location>
        <begin position="181"/>
        <end position="262"/>
    </location>
</feature>
<dbReference type="InterPro" id="IPR036388">
    <property type="entry name" value="WH-like_DNA-bd_sf"/>
</dbReference>
<organism evidence="2 3">
    <name type="scientific">Simplicispira hankyongi</name>
    <dbReference type="NCBI Taxonomy" id="2315688"/>
    <lineage>
        <taxon>Bacteria</taxon>
        <taxon>Pseudomonadati</taxon>
        <taxon>Pseudomonadota</taxon>
        <taxon>Betaproteobacteria</taxon>
        <taxon>Burkholderiales</taxon>
        <taxon>Comamonadaceae</taxon>
        <taxon>Simplicispira</taxon>
    </lineage>
</organism>
<reference evidence="2 3" key="1">
    <citation type="submission" date="2018-09" db="EMBL/GenBank/DDBJ databases">
        <title>Draft genome of Simplicispira sp. NY-02.</title>
        <authorList>
            <person name="Im W.T."/>
        </authorList>
    </citation>
    <scope>NUCLEOTIDE SEQUENCE [LARGE SCALE GENOMIC DNA]</scope>
    <source>
        <strain evidence="2 3">NY-02</strain>
    </source>
</reference>
<dbReference type="Pfam" id="PF08223">
    <property type="entry name" value="PaaX_C"/>
    <property type="match status" value="1"/>
</dbReference>
<evidence type="ECO:0000313" key="2">
    <source>
        <dbReference type="EMBL" id="RID97256.1"/>
    </source>
</evidence>
<dbReference type="RefSeq" id="WP_119110210.1">
    <property type="nucleotide sequence ID" value="NZ_QXJC01000008.1"/>
</dbReference>
<dbReference type="PANTHER" id="PTHR30319">
    <property type="entry name" value="PHENYLACETIC ACID REGULATOR-RELATED TRANSCRIPTIONAL REPRESSOR"/>
    <property type="match status" value="1"/>
</dbReference>
<dbReference type="PANTHER" id="PTHR30319:SF1">
    <property type="entry name" value="TRANSCRIPTIONAL REPRESSOR PAAX"/>
    <property type="match status" value="1"/>
</dbReference>
<dbReference type="Gene3D" id="1.10.10.10">
    <property type="entry name" value="Winged helix-like DNA-binding domain superfamily/Winged helix DNA-binding domain"/>
    <property type="match status" value="1"/>
</dbReference>
<sequence length="290" mass="31592">MSSPHAPDAKVQPKHLLLELLLASGDNPLPVSHAVAACAVFGISENHVRVTLARLAAQDMVLATERGAYRLGPAAQRLAQDVANWRSTEQRLRPWNGQYVAVHCGALARSDRSATQQRERALHLLGFTELQRDFWLRPDNIEQDIAAIRERLRALGLEPQAVVCGCTSLDAATEAAVDALWDGSALNLGYRTTQQRLKDWLAGAARLPTAQAARESFFLGGAAIRQLVYDPLLPEPMVDGALRAAFIASVHAFDDAGRTIWSRFYSALPAPSTANSKARLIPSHLLETLP</sequence>